<gene>
    <name evidence="1" type="ORF">BDR25DRAFT_54447</name>
</gene>
<sequence length="86" mass="9804">MVLAAAITLASKRTANLTKPKVLPRVPESDEARRMCMLVTQRKNETKPEIRLREEKPISRRTDIQISSGTMVAQHTNMKCNDMRIP</sequence>
<proteinExistence type="predicted"/>
<name>A0ACB6QS86_9PLEO</name>
<dbReference type="Proteomes" id="UP000799755">
    <property type="component" value="Unassembled WGS sequence"/>
</dbReference>
<comment type="caution">
    <text evidence="1">The sequence shown here is derived from an EMBL/GenBank/DDBJ whole genome shotgun (WGS) entry which is preliminary data.</text>
</comment>
<organism evidence="1 2">
    <name type="scientific">Lindgomyces ingoldianus</name>
    <dbReference type="NCBI Taxonomy" id="673940"/>
    <lineage>
        <taxon>Eukaryota</taxon>
        <taxon>Fungi</taxon>
        <taxon>Dikarya</taxon>
        <taxon>Ascomycota</taxon>
        <taxon>Pezizomycotina</taxon>
        <taxon>Dothideomycetes</taxon>
        <taxon>Pleosporomycetidae</taxon>
        <taxon>Pleosporales</taxon>
        <taxon>Lindgomycetaceae</taxon>
        <taxon>Lindgomyces</taxon>
    </lineage>
</organism>
<accession>A0ACB6QS86</accession>
<evidence type="ECO:0000313" key="2">
    <source>
        <dbReference type="Proteomes" id="UP000799755"/>
    </source>
</evidence>
<keyword evidence="2" id="KW-1185">Reference proteome</keyword>
<evidence type="ECO:0000313" key="1">
    <source>
        <dbReference type="EMBL" id="KAF2468965.1"/>
    </source>
</evidence>
<reference evidence="1" key="1">
    <citation type="journal article" date="2020" name="Stud. Mycol.">
        <title>101 Dothideomycetes genomes: a test case for predicting lifestyles and emergence of pathogens.</title>
        <authorList>
            <person name="Haridas S."/>
            <person name="Albert R."/>
            <person name="Binder M."/>
            <person name="Bloem J."/>
            <person name="Labutti K."/>
            <person name="Salamov A."/>
            <person name="Andreopoulos B."/>
            <person name="Baker S."/>
            <person name="Barry K."/>
            <person name="Bills G."/>
            <person name="Bluhm B."/>
            <person name="Cannon C."/>
            <person name="Castanera R."/>
            <person name="Culley D."/>
            <person name="Daum C."/>
            <person name="Ezra D."/>
            <person name="Gonzalez J."/>
            <person name="Henrissat B."/>
            <person name="Kuo A."/>
            <person name="Liang C."/>
            <person name="Lipzen A."/>
            <person name="Lutzoni F."/>
            <person name="Magnuson J."/>
            <person name="Mondo S."/>
            <person name="Nolan M."/>
            <person name="Ohm R."/>
            <person name="Pangilinan J."/>
            <person name="Park H.-J."/>
            <person name="Ramirez L."/>
            <person name="Alfaro M."/>
            <person name="Sun H."/>
            <person name="Tritt A."/>
            <person name="Yoshinaga Y."/>
            <person name="Zwiers L.-H."/>
            <person name="Turgeon B."/>
            <person name="Goodwin S."/>
            <person name="Spatafora J."/>
            <person name="Crous P."/>
            <person name="Grigoriev I."/>
        </authorList>
    </citation>
    <scope>NUCLEOTIDE SEQUENCE</scope>
    <source>
        <strain evidence="1">ATCC 200398</strain>
    </source>
</reference>
<protein>
    <submittedName>
        <fullName evidence="1">Uncharacterized protein</fullName>
    </submittedName>
</protein>
<dbReference type="EMBL" id="MU003514">
    <property type="protein sequence ID" value="KAF2468965.1"/>
    <property type="molecule type" value="Genomic_DNA"/>
</dbReference>